<dbReference type="EC" id="3.4.19.3" evidence="9"/>
<feature type="active site" evidence="9">
    <location>
        <position position="165"/>
    </location>
</feature>
<dbReference type="Proteomes" id="UP000245622">
    <property type="component" value="Chromosome 1"/>
</dbReference>
<dbReference type="KEGG" id="ril:CRIB_1549"/>
<sequence length="213" mass="23432">MKILLTGFDPFGGEPVNPAEEAVKMVSDNINGAEVIKITIPTVRTKSVKAIEEAIEAHNPDIVISVGQAGGRFDITPERVAINIDDFRIKDNEGNQPTDEIIKDDGQAAYFSNLPVKAMVKHMNDNNIPATLSNTAGTFVCNHVMYGILYMIDKKYPNIKGGFIHIPYMTSQVIDKKNTPFMSLDEIVRGLELSIEACTLYNEDIKTIGGEIC</sequence>
<evidence type="ECO:0000256" key="1">
    <source>
        <dbReference type="ARBA" id="ARBA00001770"/>
    </source>
</evidence>
<dbReference type="NCBIfam" id="TIGR00504">
    <property type="entry name" value="pyro_pdase"/>
    <property type="match status" value="1"/>
</dbReference>
<dbReference type="SUPFAM" id="SSF53182">
    <property type="entry name" value="Pyrrolidone carboxyl peptidase (pyroglutamate aminopeptidase)"/>
    <property type="match status" value="1"/>
</dbReference>
<protein>
    <recommendedName>
        <fullName evidence="9">Pyrrolidone-carboxylate peptidase</fullName>
        <ecNumber evidence="9">3.4.19.3</ecNumber>
    </recommendedName>
    <alternativeName>
        <fullName evidence="9">5-oxoprolyl-peptidase</fullName>
    </alternativeName>
    <alternativeName>
        <fullName evidence="9">Pyroglutamyl-peptidase I</fullName>
        <shortName evidence="9">PGP-I</shortName>
        <shortName evidence="9">Pyrase</shortName>
    </alternativeName>
</protein>
<dbReference type="InterPro" id="IPR000816">
    <property type="entry name" value="Peptidase_C15"/>
</dbReference>
<dbReference type="Gene3D" id="3.40.630.20">
    <property type="entry name" value="Peptidase C15, pyroglutamyl peptidase I-like"/>
    <property type="match status" value="1"/>
</dbReference>
<dbReference type="AlphaFoldDB" id="A0A1V1I1Q7"/>
<name>A0A1V1I1Q7_9FIRM</name>
<comment type="catalytic activity">
    <reaction evidence="1 9 10">
        <text>Release of an N-terminal pyroglutamyl group from a polypeptide, the second amino acid generally not being Pro.</text>
        <dbReference type="EC" id="3.4.19.3"/>
    </reaction>
</comment>
<organism evidence="12 13">
    <name type="scientific">Romboutsia ilealis</name>
    <dbReference type="NCBI Taxonomy" id="1115758"/>
    <lineage>
        <taxon>Bacteria</taxon>
        <taxon>Bacillati</taxon>
        <taxon>Bacillota</taxon>
        <taxon>Clostridia</taxon>
        <taxon>Peptostreptococcales</taxon>
        <taxon>Peptostreptococcaceae</taxon>
        <taxon>Romboutsia</taxon>
    </lineage>
</organism>
<dbReference type="PROSITE" id="PS01334">
    <property type="entry name" value="PYRASE_CYS"/>
    <property type="match status" value="1"/>
</dbReference>
<evidence type="ECO:0000256" key="10">
    <source>
        <dbReference type="PROSITE-ProRule" id="PRU10076"/>
    </source>
</evidence>
<evidence type="ECO:0000256" key="9">
    <source>
        <dbReference type="HAMAP-Rule" id="MF_00417"/>
    </source>
</evidence>
<evidence type="ECO:0000256" key="4">
    <source>
        <dbReference type="ARBA" id="ARBA00006641"/>
    </source>
</evidence>
<dbReference type="GO" id="GO:0006508">
    <property type="term" value="P:proteolysis"/>
    <property type="evidence" value="ECO:0007669"/>
    <property type="project" value="UniProtKB-KW"/>
</dbReference>
<dbReference type="PANTHER" id="PTHR23402:SF1">
    <property type="entry name" value="PYROGLUTAMYL-PEPTIDASE I"/>
    <property type="match status" value="1"/>
</dbReference>
<dbReference type="HAMAP" id="MF_00417">
    <property type="entry name" value="Pyrrolid_peptidase"/>
    <property type="match status" value="1"/>
</dbReference>
<dbReference type="InterPro" id="IPR016125">
    <property type="entry name" value="Peptidase_C15-like"/>
</dbReference>
<evidence type="ECO:0000256" key="7">
    <source>
        <dbReference type="ARBA" id="ARBA00022801"/>
    </source>
</evidence>
<dbReference type="GeneID" id="82205583"/>
<dbReference type="InterPro" id="IPR036440">
    <property type="entry name" value="Peptidase_C15-like_sf"/>
</dbReference>
<dbReference type="InterPro" id="IPR033693">
    <property type="entry name" value="PGPEP1_Glu_AS"/>
</dbReference>
<gene>
    <name evidence="9" type="primary">pcp</name>
    <name evidence="12" type="ORF">CRIB_1549</name>
</gene>
<keyword evidence="8 9" id="KW-0788">Thiol protease</keyword>
<dbReference type="FunFam" id="3.40.630.20:FF:000001">
    <property type="entry name" value="Pyrrolidone-carboxylate peptidase"/>
    <property type="match status" value="1"/>
</dbReference>
<dbReference type="InterPro" id="IPR029762">
    <property type="entry name" value="PGP-I_bact-type"/>
</dbReference>
<evidence type="ECO:0000313" key="12">
    <source>
        <dbReference type="EMBL" id="CED94156.1"/>
    </source>
</evidence>
<dbReference type="NCBIfam" id="NF009676">
    <property type="entry name" value="PRK13197.1"/>
    <property type="match status" value="1"/>
</dbReference>
<dbReference type="CDD" id="cd00501">
    <property type="entry name" value="Peptidase_C15"/>
    <property type="match status" value="1"/>
</dbReference>
<dbReference type="PRINTS" id="PR00706">
    <property type="entry name" value="PYROGLUPTASE"/>
</dbReference>
<keyword evidence="5 9" id="KW-0963">Cytoplasm</keyword>
<comment type="subunit">
    <text evidence="9">Homotetramer.</text>
</comment>
<evidence type="ECO:0000256" key="5">
    <source>
        <dbReference type="ARBA" id="ARBA00022490"/>
    </source>
</evidence>
<dbReference type="InterPro" id="IPR033694">
    <property type="entry name" value="PGPEP1_Cys_AS"/>
</dbReference>
<evidence type="ECO:0000256" key="11">
    <source>
        <dbReference type="PROSITE-ProRule" id="PRU10077"/>
    </source>
</evidence>
<dbReference type="PROSITE" id="PS01333">
    <property type="entry name" value="PYRASE_GLU"/>
    <property type="match status" value="1"/>
</dbReference>
<keyword evidence="13" id="KW-1185">Reference proteome</keyword>
<evidence type="ECO:0000313" key="13">
    <source>
        <dbReference type="Proteomes" id="UP000245622"/>
    </source>
</evidence>
<keyword evidence="7 9" id="KW-0378">Hydrolase</keyword>
<comment type="similarity">
    <text evidence="4 9">Belongs to the peptidase C15 family.</text>
</comment>
<dbReference type="EMBL" id="LN555523">
    <property type="protein sequence ID" value="CED94156.1"/>
    <property type="molecule type" value="Genomic_DNA"/>
</dbReference>
<keyword evidence="6 9" id="KW-0645">Protease</keyword>
<evidence type="ECO:0000256" key="3">
    <source>
        <dbReference type="ARBA" id="ARBA00004496"/>
    </source>
</evidence>
<reference evidence="12 13" key="1">
    <citation type="submission" date="2014-04" db="EMBL/GenBank/DDBJ databases">
        <authorList>
            <person name="Hornung B.V."/>
        </authorList>
    </citation>
    <scope>NUCLEOTIDE SEQUENCE [LARGE SCALE GENOMIC DNA]</scope>
    <source>
        <strain evidence="12 13">CRIB</strain>
    </source>
</reference>
<dbReference type="PIRSF" id="PIRSF015592">
    <property type="entry name" value="Prld-crbxl_pptds"/>
    <property type="match status" value="1"/>
</dbReference>
<proteinExistence type="inferred from homology"/>
<accession>A0A1V1I1Q7</accession>
<feature type="active site" evidence="9 10">
    <location>
        <position position="78"/>
    </location>
</feature>
<comment type="function">
    <text evidence="2 9">Removes 5-oxoproline from various penultimate amino acid residues except L-proline.</text>
</comment>
<comment type="subcellular location">
    <subcellularLocation>
        <location evidence="3 9">Cytoplasm</location>
    </subcellularLocation>
</comment>
<evidence type="ECO:0000256" key="6">
    <source>
        <dbReference type="ARBA" id="ARBA00022670"/>
    </source>
</evidence>
<evidence type="ECO:0000256" key="8">
    <source>
        <dbReference type="ARBA" id="ARBA00022807"/>
    </source>
</evidence>
<dbReference type="PANTHER" id="PTHR23402">
    <property type="entry name" value="PROTEASE FAMILY C15 PYROGLUTAMYL-PEPTIDASE I-RELATED"/>
    <property type="match status" value="1"/>
</dbReference>
<feature type="active site" evidence="9 11">
    <location>
        <position position="141"/>
    </location>
</feature>
<dbReference type="Pfam" id="PF01470">
    <property type="entry name" value="Peptidase_C15"/>
    <property type="match status" value="1"/>
</dbReference>
<dbReference type="GO" id="GO:0016920">
    <property type="term" value="F:pyroglutamyl-peptidase activity"/>
    <property type="evidence" value="ECO:0007669"/>
    <property type="project" value="UniProtKB-UniRule"/>
</dbReference>
<dbReference type="GO" id="GO:0005829">
    <property type="term" value="C:cytosol"/>
    <property type="evidence" value="ECO:0007669"/>
    <property type="project" value="InterPro"/>
</dbReference>
<evidence type="ECO:0000256" key="2">
    <source>
        <dbReference type="ARBA" id="ARBA00002280"/>
    </source>
</evidence>
<dbReference type="RefSeq" id="WP_180701699.1">
    <property type="nucleotide sequence ID" value="NZ_CAJUCR010000009.1"/>
</dbReference>